<comment type="cofactor">
    <cofactor evidence="1">
        <name>Mn(2+)</name>
        <dbReference type="ChEBI" id="CHEBI:29035"/>
    </cofactor>
</comment>
<sequence>MLLHERICLWIGHLKLSRVILMVSVILFVVPLVTHYYLSKYESSSMSLGTNNMRHTLEALGDLSTMNIVDLKLRIEEMLRIKASVSTELRELEERRGKLQREAAAASAKADNVKAEYVRATAELQRLRVSADQARLAQLEAIRRDSPELAPPIQILPSLPPPLLPPISSNAEIHCRMHSCFDHSRCSLTSGFPIYLYDPDVHSPLAGAEIDGFLKTTLRQTLSYNSHLTHNPNEACVYLVLVGEGFPLGKSPSSTTDTYKLLLNETAIKSLPYWGGDGRNHVLLNLARRELSVGSGDAFHSASTGRAMIAQSTFTLQKFRPGFDLITPPALGPPGGDVWADCAPMAPARRKYILSFQGSQTSTPDGQNIDDDKFLIQSLQKTAKSAPTSDVFFLQFECDPPIERREVFPIGDWTLCGTDRSRRAILRDSTFGLILAPADNNYASTALLQARLYEALRSGAIPVVLGGDRIRLPYDEVLDWRRAAILLPKARVTELHFLLRALSDADLLMFRRQGRVLWERYLSSVQSSMDSLLATIRMRLNIPARPATATVGSPAFNDSYYPPKLEPPAVDTEPEETLGPLEAPYPSPGYRRNYSLALLHGYEMWNEWGEPFALYPQLPWDPPVTSEARFMGSAAGFRPIGAGAGGSGKEFSEALGGDRPREQFTIVILTYEREAVLAAALARLRGLPYLNKVVVVWNGVTPPSSAQAWPESGAPVAVVRASRNSLNNRFLPYHVIETEAVLCVDDDAHLRHDEIVFAFRVWREHRDRIVGFPGRYHAWDLNFNNGFLYNSNYSCELSMVLTGAAFVHRYYLWAYWRALPAAVREYVDRYMNCEDIAMNFLVAHITRKPPVKVTSRWTFRCPGCPAALSADDTHFHERHQCIQFFSQVMGYTPLLSTQYRADSVLFKTRIPHDKQKCFKFI</sequence>
<dbReference type="GO" id="GO:0001888">
    <property type="term" value="F:glucuronyl-galactosyl-proteoglycan 4-alpha-N-acetylglucosaminyltransferase activity"/>
    <property type="evidence" value="ECO:0007669"/>
    <property type="project" value="UniProtKB-EC"/>
</dbReference>
<reference evidence="24" key="1">
    <citation type="submission" date="2021-12" db="EMBL/GenBank/DDBJ databases">
        <authorList>
            <person name="Martin H S."/>
        </authorList>
    </citation>
    <scope>NUCLEOTIDE SEQUENCE</scope>
</reference>
<keyword evidence="20" id="KW-0175">Coiled coil</keyword>
<evidence type="ECO:0000256" key="14">
    <source>
        <dbReference type="ARBA" id="ARBA00023136"/>
    </source>
</evidence>
<dbReference type="GO" id="GO:0005789">
    <property type="term" value="C:endoplasmic reticulum membrane"/>
    <property type="evidence" value="ECO:0007669"/>
    <property type="project" value="UniProtKB-SubCell"/>
</dbReference>
<evidence type="ECO:0000256" key="15">
    <source>
        <dbReference type="ARBA" id="ARBA00023157"/>
    </source>
</evidence>
<dbReference type="InterPro" id="IPR029044">
    <property type="entry name" value="Nucleotide-diphossugar_trans"/>
</dbReference>
<dbReference type="AlphaFoldDB" id="A0A8J9VMB9"/>
<evidence type="ECO:0000313" key="24">
    <source>
        <dbReference type="EMBL" id="CAH0722605.1"/>
    </source>
</evidence>
<evidence type="ECO:0000256" key="1">
    <source>
        <dbReference type="ARBA" id="ARBA00001936"/>
    </source>
</evidence>
<keyword evidence="12 21" id="KW-1133">Transmembrane helix</keyword>
<keyword evidence="6" id="KW-0328">Glycosyltransferase</keyword>
<dbReference type="InterPro" id="IPR015338">
    <property type="entry name" value="GT64_dom"/>
</dbReference>
<evidence type="ECO:0000256" key="9">
    <source>
        <dbReference type="ARBA" id="ARBA00022723"/>
    </source>
</evidence>
<evidence type="ECO:0000256" key="8">
    <source>
        <dbReference type="ARBA" id="ARBA00022692"/>
    </source>
</evidence>
<keyword evidence="14 21" id="KW-0472">Membrane</keyword>
<evidence type="ECO:0000256" key="3">
    <source>
        <dbReference type="ARBA" id="ARBA00004648"/>
    </source>
</evidence>
<dbReference type="InterPro" id="IPR040911">
    <property type="entry name" value="Exostosin_GT47"/>
</dbReference>
<feature type="coiled-coil region" evidence="20">
    <location>
        <begin position="75"/>
        <end position="130"/>
    </location>
</feature>
<dbReference type="PANTHER" id="PTHR48261">
    <property type="entry name" value="ACETYLGLUCOSAMINYLTRANSFERASE"/>
    <property type="match status" value="1"/>
</dbReference>
<keyword evidence="7" id="KW-0808">Transferase</keyword>
<organism evidence="24 25">
    <name type="scientific">Brenthis ino</name>
    <name type="common">lesser marbled fritillary</name>
    <dbReference type="NCBI Taxonomy" id="405034"/>
    <lineage>
        <taxon>Eukaryota</taxon>
        <taxon>Metazoa</taxon>
        <taxon>Ecdysozoa</taxon>
        <taxon>Arthropoda</taxon>
        <taxon>Hexapoda</taxon>
        <taxon>Insecta</taxon>
        <taxon>Pterygota</taxon>
        <taxon>Neoptera</taxon>
        <taxon>Endopterygota</taxon>
        <taxon>Lepidoptera</taxon>
        <taxon>Glossata</taxon>
        <taxon>Ditrysia</taxon>
        <taxon>Papilionoidea</taxon>
        <taxon>Nymphalidae</taxon>
        <taxon>Heliconiinae</taxon>
        <taxon>Argynnini</taxon>
        <taxon>Brenthis</taxon>
    </lineage>
</organism>
<evidence type="ECO:0000256" key="11">
    <source>
        <dbReference type="ARBA" id="ARBA00022968"/>
    </source>
</evidence>
<dbReference type="Gene3D" id="3.90.550.10">
    <property type="entry name" value="Spore Coat Polysaccharide Biosynthesis Protein SpsA, Chain A"/>
    <property type="match status" value="1"/>
</dbReference>
<keyword evidence="11" id="KW-0735">Signal-anchor</keyword>
<comment type="pathway">
    <text evidence="4">Glycan metabolism; heparan sulfate biosynthesis.</text>
</comment>
<proteinExistence type="inferred from homology"/>
<evidence type="ECO:0000256" key="5">
    <source>
        <dbReference type="ARBA" id="ARBA00010271"/>
    </source>
</evidence>
<evidence type="ECO:0000256" key="16">
    <source>
        <dbReference type="ARBA" id="ARBA00023180"/>
    </source>
</evidence>
<dbReference type="Pfam" id="PF03016">
    <property type="entry name" value="Exostosin_GT47"/>
    <property type="match status" value="1"/>
</dbReference>
<dbReference type="Pfam" id="PF09258">
    <property type="entry name" value="Glyco_transf_64"/>
    <property type="match status" value="1"/>
</dbReference>
<evidence type="ECO:0000256" key="21">
    <source>
        <dbReference type="SAM" id="Phobius"/>
    </source>
</evidence>
<feature type="domain" description="Exostosin GT47" evidence="22">
    <location>
        <begin position="190"/>
        <end position="502"/>
    </location>
</feature>
<comment type="catalytic activity">
    <reaction evidence="18">
        <text>3-O-(beta-D-GlcA-(1-&gt;3)-beta-D-Gal-(1-&gt;3)-beta-D-Gal-(1-&gt;4)-beta-D-Xyl)-L-seryl-[protein] + UDP-N-acetyl-alpha-D-glucosamine = 3-O-(alpha-D-GlcNAc-(1-&gt;4)-beta-D-GlcA-(1-&gt;3)-beta-D-Gal-(1-&gt;3)-beta-D-Gal-(1-&gt;4)-beta-D-Xyl)-L-seryl-[protein] + UDP + H(+)</text>
        <dbReference type="Rhea" id="RHEA:16221"/>
        <dbReference type="Rhea" id="RHEA-COMP:12573"/>
        <dbReference type="Rhea" id="RHEA-COMP:12574"/>
        <dbReference type="ChEBI" id="CHEBI:15378"/>
        <dbReference type="ChEBI" id="CHEBI:57705"/>
        <dbReference type="ChEBI" id="CHEBI:58223"/>
        <dbReference type="ChEBI" id="CHEBI:132093"/>
        <dbReference type="ChEBI" id="CHEBI:132104"/>
        <dbReference type="EC" id="2.4.1.223"/>
    </reaction>
</comment>
<keyword evidence="10" id="KW-0256">Endoplasmic reticulum</keyword>
<evidence type="ECO:0000256" key="6">
    <source>
        <dbReference type="ARBA" id="ARBA00022676"/>
    </source>
</evidence>
<evidence type="ECO:0000259" key="22">
    <source>
        <dbReference type="Pfam" id="PF03016"/>
    </source>
</evidence>
<keyword evidence="16" id="KW-0325">Glycoprotein</keyword>
<evidence type="ECO:0000256" key="19">
    <source>
        <dbReference type="ARBA" id="ARBA00066812"/>
    </source>
</evidence>
<keyword evidence="15" id="KW-1015">Disulfide bond</keyword>
<keyword evidence="13" id="KW-0333">Golgi apparatus</keyword>
<feature type="domain" description="Glycosyl transferase 64" evidence="23">
    <location>
        <begin position="664"/>
        <end position="906"/>
    </location>
</feature>
<evidence type="ECO:0000256" key="18">
    <source>
        <dbReference type="ARBA" id="ARBA00050948"/>
    </source>
</evidence>
<dbReference type="EC" id="2.4.1.223" evidence="19"/>
<dbReference type="EMBL" id="OV170223">
    <property type="protein sequence ID" value="CAH0722605.1"/>
    <property type="molecule type" value="Genomic_DNA"/>
</dbReference>
<evidence type="ECO:0000256" key="7">
    <source>
        <dbReference type="ARBA" id="ARBA00022679"/>
    </source>
</evidence>
<comment type="similarity">
    <text evidence="5">Belongs to the glycosyltransferase 47 family.</text>
</comment>
<gene>
    <name evidence="24" type="ORF">BINO364_LOCUS8541</name>
</gene>
<dbReference type="GO" id="GO:0046872">
    <property type="term" value="F:metal ion binding"/>
    <property type="evidence" value="ECO:0007669"/>
    <property type="project" value="UniProtKB-KW"/>
</dbReference>
<dbReference type="OrthoDB" id="5954868at2759"/>
<accession>A0A8J9VMB9</accession>
<feature type="non-terminal residue" evidence="24">
    <location>
        <position position="921"/>
    </location>
</feature>
<feature type="transmembrane region" description="Helical" evidence="21">
    <location>
        <begin position="20"/>
        <end position="38"/>
    </location>
</feature>
<evidence type="ECO:0000256" key="17">
    <source>
        <dbReference type="ARBA" id="ARBA00023211"/>
    </source>
</evidence>
<name>A0A8J9VMB9_9NEOP</name>
<evidence type="ECO:0000256" key="2">
    <source>
        <dbReference type="ARBA" id="ARBA00004555"/>
    </source>
</evidence>
<keyword evidence="8 21" id="KW-0812">Transmembrane</keyword>
<dbReference type="SUPFAM" id="SSF53448">
    <property type="entry name" value="Nucleotide-diphospho-sugar transferases"/>
    <property type="match status" value="1"/>
</dbReference>
<dbReference type="GO" id="GO:0015012">
    <property type="term" value="P:heparan sulfate proteoglycan biosynthetic process"/>
    <property type="evidence" value="ECO:0007669"/>
    <property type="project" value="UniProtKB-ARBA"/>
</dbReference>
<dbReference type="FunFam" id="3.90.550.10:FF:000033">
    <property type="entry name" value="Exostosin-like glycosyltransferase 3"/>
    <property type="match status" value="1"/>
</dbReference>
<dbReference type="InterPro" id="IPR004263">
    <property type="entry name" value="Exostosin"/>
</dbReference>
<evidence type="ECO:0000256" key="20">
    <source>
        <dbReference type="SAM" id="Coils"/>
    </source>
</evidence>
<evidence type="ECO:0000256" key="4">
    <source>
        <dbReference type="ARBA" id="ARBA00005093"/>
    </source>
</evidence>
<dbReference type="GO" id="GO:0005794">
    <property type="term" value="C:Golgi apparatus"/>
    <property type="evidence" value="ECO:0007669"/>
    <property type="project" value="UniProtKB-SubCell"/>
</dbReference>
<evidence type="ECO:0000256" key="10">
    <source>
        <dbReference type="ARBA" id="ARBA00022824"/>
    </source>
</evidence>
<evidence type="ECO:0000256" key="13">
    <source>
        <dbReference type="ARBA" id="ARBA00023034"/>
    </source>
</evidence>
<dbReference type="Proteomes" id="UP000838878">
    <property type="component" value="Chromosome 3"/>
</dbReference>
<keyword evidence="17" id="KW-0464">Manganese</keyword>
<comment type="subcellular location">
    <subcellularLocation>
        <location evidence="3">Endoplasmic reticulum membrane</location>
        <topology evidence="3">Single-pass type II membrane protein</topology>
    </subcellularLocation>
    <subcellularLocation>
        <location evidence="2">Golgi apparatus</location>
    </subcellularLocation>
</comment>
<evidence type="ECO:0000259" key="23">
    <source>
        <dbReference type="Pfam" id="PF09258"/>
    </source>
</evidence>
<evidence type="ECO:0000256" key="12">
    <source>
        <dbReference type="ARBA" id="ARBA00022989"/>
    </source>
</evidence>
<evidence type="ECO:0000313" key="25">
    <source>
        <dbReference type="Proteomes" id="UP000838878"/>
    </source>
</evidence>
<keyword evidence="9" id="KW-0479">Metal-binding</keyword>
<dbReference type="PANTHER" id="PTHR48261:SF4">
    <property type="entry name" value="EXOSTOSIN LIKE GLYCOSYLTRANSFERASE 3"/>
    <property type="match status" value="1"/>
</dbReference>
<protein>
    <recommendedName>
        <fullName evidence="19">glucuronosyl-galactosyl-proteoglycan 4-alpha-N-acetylglucosaminyltransferase</fullName>
        <ecNumber evidence="19">2.4.1.223</ecNumber>
    </recommendedName>
</protein>
<keyword evidence="25" id="KW-1185">Reference proteome</keyword>